<evidence type="ECO:0000313" key="2">
    <source>
        <dbReference type="EMBL" id="CAH1433659.1"/>
    </source>
</evidence>
<evidence type="ECO:0000256" key="1">
    <source>
        <dbReference type="SAM" id="MobiDB-lite"/>
    </source>
</evidence>
<comment type="caution">
    <text evidence="2">The sequence shown here is derived from an EMBL/GenBank/DDBJ whole genome shotgun (WGS) entry which is preliminary data.</text>
</comment>
<keyword evidence="3" id="KW-1185">Reference proteome</keyword>
<feature type="region of interest" description="Disordered" evidence="1">
    <location>
        <begin position="61"/>
        <end position="83"/>
    </location>
</feature>
<accession>A0AAU9N0Y4</accession>
<reference evidence="2 3" key="1">
    <citation type="submission" date="2022-01" db="EMBL/GenBank/DDBJ databases">
        <authorList>
            <person name="Xiong W."/>
            <person name="Schranz E."/>
        </authorList>
    </citation>
    <scope>NUCLEOTIDE SEQUENCE [LARGE SCALE GENOMIC DNA]</scope>
</reference>
<name>A0AAU9N0Y4_9ASTR</name>
<evidence type="ECO:0000313" key="3">
    <source>
        <dbReference type="Proteomes" id="UP001157418"/>
    </source>
</evidence>
<gene>
    <name evidence="2" type="ORF">LVIROSA_LOCUS20242</name>
</gene>
<dbReference type="EMBL" id="CAKMRJ010003334">
    <property type="protein sequence ID" value="CAH1433659.1"/>
    <property type="molecule type" value="Genomic_DNA"/>
</dbReference>
<protein>
    <submittedName>
        <fullName evidence="2">Uncharacterized protein</fullName>
    </submittedName>
</protein>
<proteinExistence type="predicted"/>
<organism evidence="2 3">
    <name type="scientific">Lactuca virosa</name>
    <dbReference type="NCBI Taxonomy" id="75947"/>
    <lineage>
        <taxon>Eukaryota</taxon>
        <taxon>Viridiplantae</taxon>
        <taxon>Streptophyta</taxon>
        <taxon>Embryophyta</taxon>
        <taxon>Tracheophyta</taxon>
        <taxon>Spermatophyta</taxon>
        <taxon>Magnoliopsida</taxon>
        <taxon>eudicotyledons</taxon>
        <taxon>Gunneridae</taxon>
        <taxon>Pentapetalae</taxon>
        <taxon>asterids</taxon>
        <taxon>campanulids</taxon>
        <taxon>Asterales</taxon>
        <taxon>Asteraceae</taxon>
        <taxon>Cichorioideae</taxon>
        <taxon>Cichorieae</taxon>
        <taxon>Lactucinae</taxon>
        <taxon>Lactuca</taxon>
    </lineage>
</organism>
<dbReference type="AlphaFoldDB" id="A0AAU9N0Y4"/>
<dbReference type="Proteomes" id="UP001157418">
    <property type="component" value="Unassembled WGS sequence"/>
</dbReference>
<sequence length="141" mass="15963">MYYTTRITLQGPYPNLLNTAAIKLILIVSTKDAVHLFHHTQVALTLENLDQPRSTKILGEVKEDHQERKEKIPPSPPDLGWCATGSSKEHGSECARWRASTTTSFAQIPDPRYLPSFCLCRRSSRMVSWINRSGIQQILSN</sequence>
<feature type="compositionally biased region" description="Basic and acidic residues" evidence="1">
    <location>
        <begin position="61"/>
        <end position="72"/>
    </location>
</feature>